<dbReference type="InterPro" id="IPR011009">
    <property type="entry name" value="Kinase-like_dom_sf"/>
</dbReference>
<dbReference type="SMART" id="SM00220">
    <property type="entry name" value="S_TKc"/>
    <property type="match status" value="1"/>
</dbReference>
<reference evidence="7" key="1">
    <citation type="submission" date="2021-04" db="EMBL/GenBank/DDBJ databases">
        <title>Luteolibacter sp. 32A isolated from the skin of an Anderson's salamander (Ambystoma andersonii).</title>
        <authorList>
            <person name="Spergser J."/>
            <person name="Busse H.-J."/>
        </authorList>
    </citation>
    <scope>NUCLEOTIDE SEQUENCE</scope>
    <source>
        <strain evidence="7">32A</strain>
    </source>
</reference>
<protein>
    <submittedName>
        <fullName evidence="7">Serine/threonine protein kinase</fullName>
    </submittedName>
</protein>
<keyword evidence="4 5" id="KW-0067">ATP-binding</keyword>
<dbReference type="AlphaFoldDB" id="A0A975PHA5"/>
<dbReference type="Gene3D" id="3.30.200.20">
    <property type="entry name" value="Phosphorylase Kinase, domain 1"/>
    <property type="match status" value="1"/>
</dbReference>
<feature type="domain" description="Protein kinase" evidence="6">
    <location>
        <begin position="67"/>
        <end position="404"/>
    </location>
</feature>
<dbReference type="Proteomes" id="UP000676169">
    <property type="component" value="Chromosome"/>
</dbReference>
<evidence type="ECO:0000256" key="3">
    <source>
        <dbReference type="ARBA" id="ARBA00022777"/>
    </source>
</evidence>
<proteinExistence type="predicted"/>
<dbReference type="InterPro" id="IPR000719">
    <property type="entry name" value="Prot_kinase_dom"/>
</dbReference>
<dbReference type="PROSITE" id="PS50011">
    <property type="entry name" value="PROTEIN_KINASE_DOM"/>
    <property type="match status" value="1"/>
</dbReference>
<keyword evidence="3 7" id="KW-0418">Kinase</keyword>
<dbReference type="PANTHER" id="PTHR43289">
    <property type="entry name" value="MITOGEN-ACTIVATED PROTEIN KINASE KINASE KINASE 20-RELATED"/>
    <property type="match status" value="1"/>
</dbReference>
<dbReference type="PANTHER" id="PTHR43289:SF6">
    <property type="entry name" value="SERINE_THREONINE-PROTEIN KINASE NEKL-3"/>
    <property type="match status" value="1"/>
</dbReference>
<accession>A0A975PHA5</accession>
<evidence type="ECO:0000256" key="5">
    <source>
        <dbReference type="PROSITE-ProRule" id="PRU10141"/>
    </source>
</evidence>
<dbReference type="KEGG" id="lamb:KBB96_09565"/>
<dbReference type="SUPFAM" id="SSF56112">
    <property type="entry name" value="Protein kinase-like (PK-like)"/>
    <property type="match status" value="1"/>
</dbReference>
<dbReference type="Pfam" id="PF00069">
    <property type="entry name" value="Pkinase"/>
    <property type="match status" value="1"/>
</dbReference>
<dbReference type="RefSeq" id="WP_211634471.1">
    <property type="nucleotide sequence ID" value="NZ_CP073100.1"/>
</dbReference>
<dbReference type="CDD" id="cd14014">
    <property type="entry name" value="STKc_PknB_like"/>
    <property type="match status" value="1"/>
</dbReference>
<keyword evidence="2 5" id="KW-0547">Nucleotide-binding</keyword>
<dbReference type="InterPro" id="IPR008271">
    <property type="entry name" value="Ser/Thr_kinase_AS"/>
</dbReference>
<sequence>MIAAADSPVTTCPRCGSPLAGGSVQGLCALCLGGLPLETDTLMGVTGKLETLPPPTIGELAEFFPQLEMLGYLGRGGMGVVYQARQRSLDRLVALKLLAPERAGDPAFARRFAREARSLAALNHPHIVAVYDSGEAGGYFYLLMEYVDGQNLRETLRKRRMGPAEALDLIGPVCDALERAHRRGIIHRDIKPENLLIDRTGVVKIADFGISRMLGETVEEHAAGGAAPLHAPTLAVGTPAYAAPEQLAAAPLDPRADLYSLGVVLCEMLTCMRPDQVPLDKMRRQMPAKVYELIARSVKVAPDARFATAAELRRSVNQAREALEREPRRKKLWVAGIAVVAAMAALAGIAAKAGSGKNGPAPAPKPVPAQAPMTLLVMPAAEPTGEKEPESREAALQAFDENFTALLETRRALAIEPPADAAELSALKQKARWLETRGHELRAWLEKHPQEQKP</sequence>
<keyword evidence="1" id="KW-0808">Transferase</keyword>
<dbReference type="PROSITE" id="PS00107">
    <property type="entry name" value="PROTEIN_KINASE_ATP"/>
    <property type="match status" value="1"/>
</dbReference>
<dbReference type="EMBL" id="CP073100">
    <property type="protein sequence ID" value="QUE53127.1"/>
    <property type="molecule type" value="Genomic_DNA"/>
</dbReference>
<dbReference type="GO" id="GO:0004674">
    <property type="term" value="F:protein serine/threonine kinase activity"/>
    <property type="evidence" value="ECO:0007669"/>
    <property type="project" value="UniProtKB-KW"/>
</dbReference>
<evidence type="ECO:0000313" key="8">
    <source>
        <dbReference type="Proteomes" id="UP000676169"/>
    </source>
</evidence>
<keyword evidence="7" id="KW-0723">Serine/threonine-protein kinase</keyword>
<organism evidence="7 8">
    <name type="scientific">Luteolibacter ambystomatis</name>
    <dbReference type="NCBI Taxonomy" id="2824561"/>
    <lineage>
        <taxon>Bacteria</taxon>
        <taxon>Pseudomonadati</taxon>
        <taxon>Verrucomicrobiota</taxon>
        <taxon>Verrucomicrobiia</taxon>
        <taxon>Verrucomicrobiales</taxon>
        <taxon>Verrucomicrobiaceae</taxon>
        <taxon>Luteolibacter</taxon>
    </lineage>
</organism>
<name>A0A975PHA5_9BACT</name>
<evidence type="ECO:0000256" key="4">
    <source>
        <dbReference type="ARBA" id="ARBA00022840"/>
    </source>
</evidence>
<evidence type="ECO:0000259" key="6">
    <source>
        <dbReference type="PROSITE" id="PS50011"/>
    </source>
</evidence>
<dbReference type="Gene3D" id="1.10.510.10">
    <property type="entry name" value="Transferase(Phosphotransferase) domain 1"/>
    <property type="match status" value="1"/>
</dbReference>
<dbReference type="GO" id="GO:0005524">
    <property type="term" value="F:ATP binding"/>
    <property type="evidence" value="ECO:0007669"/>
    <property type="project" value="UniProtKB-UniRule"/>
</dbReference>
<feature type="binding site" evidence="5">
    <location>
        <position position="96"/>
    </location>
    <ligand>
        <name>ATP</name>
        <dbReference type="ChEBI" id="CHEBI:30616"/>
    </ligand>
</feature>
<evidence type="ECO:0000256" key="2">
    <source>
        <dbReference type="ARBA" id="ARBA00022741"/>
    </source>
</evidence>
<dbReference type="InterPro" id="IPR017441">
    <property type="entry name" value="Protein_kinase_ATP_BS"/>
</dbReference>
<keyword evidence="8" id="KW-1185">Reference proteome</keyword>
<evidence type="ECO:0000256" key="1">
    <source>
        <dbReference type="ARBA" id="ARBA00022679"/>
    </source>
</evidence>
<gene>
    <name evidence="7" type="ORF">KBB96_09565</name>
</gene>
<evidence type="ECO:0000313" key="7">
    <source>
        <dbReference type="EMBL" id="QUE53127.1"/>
    </source>
</evidence>
<dbReference type="PROSITE" id="PS00108">
    <property type="entry name" value="PROTEIN_KINASE_ST"/>
    <property type="match status" value="1"/>
</dbReference>